<reference evidence="2" key="1">
    <citation type="journal article" date="2023" name="Science">
        <title>Elucidation of the pathway for biosynthesis of saponin adjuvants from the soapbark tree.</title>
        <authorList>
            <person name="Reed J."/>
            <person name="Orme A."/>
            <person name="El-Demerdash A."/>
            <person name="Owen C."/>
            <person name="Martin L.B.B."/>
            <person name="Misra R.C."/>
            <person name="Kikuchi S."/>
            <person name="Rejzek M."/>
            <person name="Martin A.C."/>
            <person name="Harkess A."/>
            <person name="Leebens-Mack J."/>
            <person name="Louveau T."/>
            <person name="Stephenson M.J."/>
            <person name="Osbourn A."/>
        </authorList>
    </citation>
    <scope>NUCLEOTIDE SEQUENCE</scope>
    <source>
        <strain evidence="2">S10</strain>
    </source>
</reference>
<dbReference type="EMBL" id="JARAOO010000005">
    <property type="protein sequence ID" value="KAJ7967894.1"/>
    <property type="molecule type" value="Genomic_DNA"/>
</dbReference>
<feature type="compositionally biased region" description="Low complexity" evidence="1">
    <location>
        <begin position="75"/>
        <end position="92"/>
    </location>
</feature>
<dbReference type="Proteomes" id="UP001163823">
    <property type="component" value="Chromosome 5"/>
</dbReference>
<evidence type="ECO:0000256" key="1">
    <source>
        <dbReference type="SAM" id="MobiDB-lite"/>
    </source>
</evidence>
<feature type="compositionally biased region" description="Basic and acidic residues" evidence="1">
    <location>
        <begin position="98"/>
        <end position="118"/>
    </location>
</feature>
<protein>
    <submittedName>
        <fullName evidence="2">Pre-mRNA-splicing factor CWC25-like</fullName>
    </submittedName>
</protein>
<gene>
    <name evidence="2" type="ORF">O6P43_012087</name>
</gene>
<feature type="region of interest" description="Disordered" evidence="1">
    <location>
        <begin position="1"/>
        <end position="20"/>
    </location>
</feature>
<evidence type="ECO:0000313" key="2">
    <source>
        <dbReference type="EMBL" id="KAJ7967894.1"/>
    </source>
</evidence>
<feature type="region of interest" description="Disordered" evidence="1">
    <location>
        <begin position="75"/>
        <end position="118"/>
    </location>
</feature>
<sequence length="118" mass="13662">MMPSKRSWRSSRSRFSRRESETSFVFFNSRLALLPSTRDWSFCTIRGYLLEMLEIPKDLRPLSLSQRQMLKMHLSSNSASASVSKQQQQQASVPGALFEDKTQSANDAWRKLHYDSPT</sequence>
<proteinExistence type="predicted"/>
<dbReference type="AlphaFoldDB" id="A0AAD7M0U6"/>
<feature type="compositionally biased region" description="Basic residues" evidence="1">
    <location>
        <begin position="1"/>
        <end position="15"/>
    </location>
</feature>
<keyword evidence="3" id="KW-1185">Reference proteome</keyword>
<organism evidence="2 3">
    <name type="scientific">Quillaja saponaria</name>
    <name type="common">Soap bark tree</name>
    <dbReference type="NCBI Taxonomy" id="32244"/>
    <lineage>
        <taxon>Eukaryota</taxon>
        <taxon>Viridiplantae</taxon>
        <taxon>Streptophyta</taxon>
        <taxon>Embryophyta</taxon>
        <taxon>Tracheophyta</taxon>
        <taxon>Spermatophyta</taxon>
        <taxon>Magnoliopsida</taxon>
        <taxon>eudicotyledons</taxon>
        <taxon>Gunneridae</taxon>
        <taxon>Pentapetalae</taxon>
        <taxon>rosids</taxon>
        <taxon>fabids</taxon>
        <taxon>Fabales</taxon>
        <taxon>Quillajaceae</taxon>
        <taxon>Quillaja</taxon>
    </lineage>
</organism>
<comment type="caution">
    <text evidence="2">The sequence shown here is derived from an EMBL/GenBank/DDBJ whole genome shotgun (WGS) entry which is preliminary data.</text>
</comment>
<evidence type="ECO:0000313" key="3">
    <source>
        <dbReference type="Proteomes" id="UP001163823"/>
    </source>
</evidence>
<dbReference type="KEGG" id="qsa:O6P43_012087"/>
<name>A0AAD7M0U6_QUISA</name>
<accession>A0AAD7M0U6</accession>